<dbReference type="Pfam" id="PF07963">
    <property type="entry name" value="N_methyl"/>
    <property type="match status" value="1"/>
</dbReference>
<gene>
    <name evidence="3" type="ORF">DSYM_22550</name>
</gene>
<dbReference type="GO" id="GO:0015628">
    <property type="term" value="P:protein secretion by the type II secretion system"/>
    <property type="evidence" value="ECO:0007669"/>
    <property type="project" value="InterPro"/>
</dbReference>
<dbReference type="PROSITE" id="PS00409">
    <property type="entry name" value="PROKAR_NTER_METHYL"/>
    <property type="match status" value="1"/>
</dbReference>
<dbReference type="EMBL" id="AP021857">
    <property type="protein sequence ID" value="BBO21556.1"/>
    <property type="molecule type" value="Genomic_DNA"/>
</dbReference>
<evidence type="ECO:0000313" key="3">
    <source>
        <dbReference type="EMBL" id="BBO21556.1"/>
    </source>
</evidence>
<keyword evidence="1" id="KW-0488">Methylation</keyword>
<dbReference type="InterPro" id="IPR000983">
    <property type="entry name" value="Bac_GSPG_pilin"/>
</dbReference>
<organism evidence="3 4">
    <name type="scientific">Candidatus Desulfobacillus denitrificans</name>
    <dbReference type="NCBI Taxonomy" id="2608985"/>
    <lineage>
        <taxon>Bacteria</taxon>
        <taxon>Pseudomonadati</taxon>
        <taxon>Pseudomonadota</taxon>
        <taxon>Betaproteobacteria</taxon>
        <taxon>Candidatus Desulfobacillus</taxon>
    </lineage>
</organism>
<protein>
    <recommendedName>
        <fullName evidence="5">Prepilin-type N-terminal cleavage/methylation domain-containing protein</fullName>
    </recommendedName>
</protein>
<dbReference type="InterPro" id="IPR012902">
    <property type="entry name" value="N_methyl_site"/>
</dbReference>
<dbReference type="InterPro" id="IPR045584">
    <property type="entry name" value="Pilin-like"/>
</dbReference>
<name>A0A809RZE1_9PROT</name>
<accession>A0A809RZE1</accession>
<feature type="transmembrane region" description="Helical" evidence="2">
    <location>
        <begin position="6"/>
        <end position="29"/>
    </location>
</feature>
<dbReference type="SUPFAM" id="SSF54523">
    <property type="entry name" value="Pili subunits"/>
    <property type="match status" value="1"/>
</dbReference>
<keyword evidence="2" id="KW-1133">Transmembrane helix</keyword>
<proteinExistence type="predicted"/>
<keyword evidence="2" id="KW-0812">Transmembrane</keyword>
<evidence type="ECO:0000313" key="4">
    <source>
        <dbReference type="Proteomes" id="UP000662914"/>
    </source>
</evidence>
<dbReference type="AlphaFoldDB" id="A0A809RZE1"/>
<keyword evidence="2" id="KW-0472">Membrane</keyword>
<evidence type="ECO:0008006" key="5">
    <source>
        <dbReference type="Google" id="ProtNLM"/>
    </source>
</evidence>
<dbReference type="GO" id="GO:0015627">
    <property type="term" value="C:type II protein secretion system complex"/>
    <property type="evidence" value="ECO:0007669"/>
    <property type="project" value="InterPro"/>
</dbReference>
<evidence type="ECO:0000256" key="2">
    <source>
        <dbReference type="SAM" id="Phobius"/>
    </source>
</evidence>
<dbReference type="Proteomes" id="UP000662914">
    <property type="component" value="Chromosome"/>
</dbReference>
<dbReference type="GO" id="GO:0043683">
    <property type="term" value="P:type IV pilus assembly"/>
    <property type="evidence" value="ECO:0007669"/>
    <property type="project" value="InterPro"/>
</dbReference>
<dbReference type="InterPro" id="IPR031982">
    <property type="entry name" value="PilE-like"/>
</dbReference>
<reference evidence="3" key="1">
    <citation type="journal article" name="DNA Res.">
        <title>The physiological potential of anammox bacteria as revealed by their core genome structure.</title>
        <authorList>
            <person name="Okubo T."/>
            <person name="Toyoda A."/>
            <person name="Fukuhara K."/>
            <person name="Uchiyama I."/>
            <person name="Harigaya Y."/>
            <person name="Kuroiwa M."/>
            <person name="Suzuki T."/>
            <person name="Murakami Y."/>
            <person name="Suwa Y."/>
            <person name="Takami H."/>
        </authorList>
    </citation>
    <scope>NUCLEOTIDE SEQUENCE</scope>
    <source>
        <strain evidence="3">317325-3</strain>
    </source>
</reference>
<dbReference type="Pfam" id="PF16732">
    <property type="entry name" value="ComP_DUS"/>
    <property type="match status" value="1"/>
</dbReference>
<dbReference type="Gene3D" id="3.30.700.10">
    <property type="entry name" value="Glycoprotein, Type 4 Pilin"/>
    <property type="match status" value="1"/>
</dbReference>
<dbReference type="NCBIfam" id="TIGR02532">
    <property type="entry name" value="IV_pilin_GFxxxE"/>
    <property type="match status" value="1"/>
</dbReference>
<dbReference type="KEGG" id="ddz:DSYM_22550"/>
<sequence length="168" mass="18590">MRNWRATGFTLIELMIVVAVVGLLAIIAYPSYERYLLRGHRSSAQAFLLDLAQRQEQFLLDRRQYASAMTGLNSLNLPPPPEVALYYTVTLCESNTCPLAWAGGRPAFQAMLAPIPGGRQANDTINNVPGSGRLLINSRGERWREADPGCAVESCTFQAGTDLRFDEK</sequence>
<evidence type="ECO:0000256" key="1">
    <source>
        <dbReference type="ARBA" id="ARBA00022481"/>
    </source>
</evidence>
<dbReference type="PRINTS" id="PR00813">
    <property type="entry name" value="BCTERIALGSPG"/>
</dbReference>